<keyword evidence="6" id="KW-1185">Reference proteome</keyword>
<dbReference type="AlphaFoldDB" id="L0A9T2"/>
<evidence type="ECO:0000313" key="5">
    <source>
        <dbReference type="EMBL" id="AFZ69902.1"/>
    </source>
</evidence>
<keyword evidence="4" id="KW-0704">Schiff base</keyword>
<dbReference type="Pfam" id="PF01487">
    <property type="entry name" value="DHquinase_I"/>
    <property type="match status" value="1"/>
</dbReference>
<dbReference type="PANTHER" id="PTHR43699:SF1">
    <property type="entry name" value="3-DEHYDROQUINATE DEHYDRATASE"/>
    <property type="match status" value="1"/>
</dbReference>
<dbReference type="STRING" id="1056495.Calag_0114"/>
<dbReference type="EC" id="4.2.1.10" evidence="2"/>
<dbReference type="OrthoDB" id="34329at2157"/>
<gene>
    <name evidence="5" type="ordered locus">Calag_0114</name>
</gene>
<protein>
    <recommendedName>
        <fullName evidence="2">3-dehydroquinate dehydratase</fullName>
        <ecNumber evidence="2">4.2.1.10</ecNumber>
    </recommendedName>
</protein>
<comment type="catalytic activity">
    <reaction evidence="1">
        <text>3-dehydroquinate = 3-dehydroshikimate + H2O</text>
        <dbReference type="Rhea" id="RHEA:21096"/>
        <dbReference type="ChEBI" id="CHEBI:15377"/>
        <dbReference type="ChEBI" id="CHEBI:16630"/>
        <dbReference type="ChEBI" id="CHEBI:32364"/>
        <dbReference type="EC" id="4.2.1.10"/>
    </reaction>
</comment>
<reference evidence="6" key="1">
    <citation type="submission" date="2012-03" db="EMBL/GenBank/DDBJ databases">
        <title>Complete genome of Caldisphaera lagunensis DSM 15908.</title>
        <authorList>
            <person name="Lucas S."/>
            <person name="Copeland A."/>
            <person name="Lapidus A."/>
            <person name="Glavina del Rio T."/>
            <person name="Dalin E."/>
            <person name="Tice H."/>
            <person name="Bruce D."/>
            <person name="Goodwin L."/>
            <person name="Pitluck S."/>
            <person name="Peters L."/>
            <person name="Mikhailova N."/>
            <person name="Teshima H."/>
            <person name="Kyrpides N."/>
            <person name="Mavromatis K."/>
            <person name="Ivanova N."/>
            <person name="Brettin T."/>
            <person name="Detter J.C."/>
            <person name="Han C."/>
            <person name="Larimer F."/>
            <person name="Land M."/>
            <person name="Hauser L."/>
            <person name="Markowitz V."/>
            <person name="Cheng J.-F."/>
            <person name="Hugenholtz P."/>
            <person name="Woyke T."/>
            <person name="Wu D."/>
            <person name="Spring S."/>
            <person name="Schroeder M."/>
            <person name="Brambilla E."/>
            <person name="Klenk H.-P."/>
            <person name="Eisen J.A."/>
        </authorList>
    </citation>
    <scope>NUCLEOTIDE SEQUENCE [LARGE SCALE GENOMIC DNA]</scope>
    <source>
        <strain evidence="6">DSM 15908 / JCM 11604 / IC-154</strain>
    </source>
</reference>
<dbReference type="InterPro" id="IPR013785">
    <property type="entry name" value="Aldolase_TIM"/>
</dbReference>
<dbReference type="PANTHER" id="PTHR43699">
    <property type="entry name" value="3-DEHYDROQUINATE DEHYDRATASE"/>
    <property type="match status" value="1"/>
</dbReference>
<evidence type="ECO:0000256" key="4">
    <source>
        <dbReference type="ARBA" id="ARBA00023270"/>
    </source>
</evidence>
<dbReference type="Proteomes" id="UP000010469">
    <property type="component" value="Chromosome"/>
</dbReference>
<evidence type="ECO:0000256" key="3">
    <source>
        <dbReference type="ARBA" id="ARBA00023239"/>
    </source>
</evidence>
<sequence>MNRPLIVLSLPYGNIDEYVNKTDLIEIRLDYKKNLSVDDIDNFLKFKDKIIITIRDINEGGIFPIKEETKIRIYKKLYDYGIIYDLEQRFLEKYDLPYENKIVSVHYLNNLPSFNEILEKFKKYNDLFTAKLAVRNIKGYKSILIKFLEVIENATAIPLGANWYERVAFSLLGSKLLYVYDKIQTGEGQPKLEDAMNIMKNIFKQ</sequence>
<keyword evidence="3" id="KW-0456">Lyase</keyword>
<dbReference type="HOGENOM" id="CLU_064444_2_0_2"/>
<organism evidence="5 6">
    <name type="scientific">Caldisphaera lagunensis (strain DSM 15908 / JCM 11604 / ANMR 0165 / IC-154)</name>
    <dbReference type="NCBI Taxonomy" id="1056495"/>
    <lineage>
        <taxon>Archaea</taxon>
        <taxon>Thermoproteota</taxon>
        <taxon>Thermoprotei</taxon>
        <taxon>Acidilobales</taxon>
        <taxon>Caldisphaeraceae</taxon>
        <taxon>Caldisphaera</taxon>
    </lineage>
</organism>
<dbReference type="GO" id="GO:0003855">
    <property type="term" value="F:3-dehydroquinate dehydratase activity"/>
    <property type="evidence" value="ECO:0007669"/>
    <property type="project" value="UniProtKB-EC"/>
</dbReference>
<dbReference type="FunCoup" id="L0A9T2">
    <property type="interactions" value="55"/>
</dbReference>
<dbReference type="RefSeq" id="WP_015231800.1">
    <property type="nucleotide sequence ID" value="NC_019791.1"/>
</dbReference>
<proteinExistence type="predicted"/>
<dbReference type="KEGG" id="clg:Calag_0114"/>
<dbReference type="GeneID" id="14211374"/>
<evidence type="ECO:0000256" key="1">
    <source>
        <dbReference type="ARBA" id="ARBA00001864"/>
    </source>
</evidence>
<dbReference type="Gene3D" id="3.20.20.70">
    <property type="entry name" value="Aldolase class I"/>
    <property type="match status" value="1"/>
</dbReference>
<dbReference type="InterPro" id="IPR001381">
    <property type="entry name" value="DHquinase_I"/>
</dbReference>
<evidence type="ECO:0000256" key="2">
    <source>
        <dbReference type="ARBA" id="ARBA00012060"/>
    </source>
</evidence>
<name>L0A9T2_CALLD</name>
<dbReference type="InParanoid" id="L0A9T2"/>
<dbReference type="InterPro" id="IPR050146">
    <property type="entry name" value="Type-I_3-dehydroquinase"/>
</dbReference>
<evidence type="ECO:0000313" key="6">
    <source>
        <dbReference type="Proteomes" id="UP000010469"/>
    </source>
</evidence>
<dbReference type="SUPFAM" id="SSF51569">
    <property type="entry name" value="Aldolase"/>
    <property type="match status" value="1"/>
</dbReference>
<dbReference type="eggNOG" id="arCOG02097">
    <property type="taxonomic scope" value="Archaea"/>
</dbReference>
<dbReference type="EMBL" id="CP003378">
    <property type="protein sequence ID" value="AFZ69902.1"/>
    <property type="molecule type" value="Genomic_DNA"/>
</dbReference>
<accession>L0A9T2</accession>
<dbReference type="GO" id="GO:0046279">
    <property type="term" value="P:3,4-dihydroxybenzoate biosynthetic process"/>
    <property type="evidence" value="ECO:0007669"/>
    <property type="project" value="TreeGrafter"/>
</dbReference>